<dbReference type="InterPro" id="IPR000531">
    <property type="entry name" value="Beta-barrel_TonB"/>
</dbReference>
<dbReference type="GO" id="GO:0044718">
    <property type="term" value="P:siderophore transmembrane transport"/>
    <property type="evidence" value="ECO:0007669"/>
    <property type="project" value="TreeGrafter"/>
</dbReference>
<evidence type="ECO:0000256" key="13">
    <source>
        <dbReference type="SAM" id="SignalP"/>
    </source>
</evidence>
<comment type="similarity">
    <text evidence="10 11">Belongs to the TonB-dependent receptor family.</text>
</comment>
<dbReference type="Pfam" id="PF07715">
    <property type="entry name" value="Plug"/>
    <property type="match status" value="1"/>
</dbReference>
<feature type="chain" id="PRO_5006588805" evidence="13">
    <location>
        <begin position="34"/>
        <end position="654"/>
    </location>
</feature>
<dbReference type="SUPFAM" id="SSF56935">
    <property type="entry name" value="Porins"/>
    <property type="match status" value="1"/>
</dbReference>
<dbReference type="GO" id="GO:0009279">
    <property type="term" value="C:cell outer membrane"/>
    <property type="evidence" value="ECO:0007669"/>
    <property type="project" value="UniProtKB-SubCell"/>
</dbReference>
<dbReference type="AlphaFoldDB" id="A0A0S1B4R6"/>
<evidence type="ECO:0000256" key="2">
    <source>
        <dbReference type="ARBA" id="ARBA00022448"/>
    </source>
</evidence>
<evidence type="ECO:0000256" key="7">
    <source>
        <dbReference type="ARBA" id="ARBA00023077"/>
    </source>
</evidence>
<dbReference type="Gene3D" id="2.170.130.10">
    <property type="entry name" value="TonB-dependent receptor, plug domain"/>
    <property type="match status" value="1"/>
</dbReference>
<gene>
    <name evidence="16" type="primary">cirA_2</name>
    <name evidence="16" type="ORF">AOT14_37110</name>
</gene>
<proteinExistence type="inferred from homology"/>
<dbReference type="EMBL" id="CP012900">
    <property type="protein sequence ID" value="ALJ30041.1"/>
    <property type="molecule type" value="Genomic_DNA"/>
</dbReference>
<dbReference type="InterPro" id="IPR039426">
    <property type="entry name" value="TonB-dep_rcpt-like"/>
</dbReference>
<dbReference type="PANTHER" id="PTHR30069">
    <property type="entry name" value="TONB-DEPENDENT OUTER MEMBRANE RECEPTOR"/>
    <property type="match status" value="1"/>
</dbReference>
<name>A0A0S1B4R6_9GAMM</name>
<evidence type="ECO:0000259" key="15">
    <source>
        <dbReference type="Pfam" id="PF07715"/>
    </source>
</evidence>
<keyword evidence="17" id="KW-1185">Reference proteome</keyword>
<dbReference type="InterPro" id="IPR037066">
    <property type="entry name" value="Plug_dom_sf"/>
</dbReference>
<dbReference type="PROSITE" id="PS52016">
    <property type="entry name" value="TONB_DEPENDENT_REC_3"/>
    <property type="match status" value="1"/>
</dbReference>
<feature type="domain" description="TonB-dependent receptor-like beta-barrel" evidence="14">
    <location>
        <begin position="250"/>
        <end position="626"/>
    </location>
</feature>
<evidence type="ECO:0000256" key="8">
    <source>
        <dbReference type="ARBA" id="ARBA00023136"/>
    </source>
</evidence>
<evidence type="ECO:0000256" key="6">
    <source>
        <dbReference type="ARBA" id="ARBA00023065"/>
    </source>
</evidence>
<dbReference type="Gene3D" id="2.40.170.20">
    <property type="entry name" value="TonB-dependent receptor, beta-barrel domain"/>
    <property type="match status" value="1"/>
</dbReference>
<dbReference type="OrthoDB" id="9764669at2"/>
<keyword evidence="7 11" id="KW-0798">TonB box</keyword>
<dbReference type="Proteomes" id="UP000061010">
    <property type="component" value="Chromosome"/>
</dbReference>
<reference evidence="16 17" key="1">
    <citation type="journal article" date="2015" name="Genome Announc.">
        <title>Complete Genome Sequencing of Stenotrophomonas acidaminiphila ZAC14D2_NAIMI4_2, a Multidrug-Resistant Strain Isolated from Sediments of a Polluted River in Mexico, Uncovers New Antibiotic Resistance Genes and a Novel Class-II Lasso Peptide Biosynthesis Gene Cluster.</title>
        <authorList>
            <person name="Vinuesa P."/>
            <person name="Ochoa-Sanchez L.E."/>
        </authorList>
    </citation>
    <scope>NUCLEOTIDE SEQUENCE [LARGE SCALE GENOMIC DNA]</scope>
    <source>
        <strain evidence="16 17">ZAC14D2_NAIMI4_2</strain>
    </source>
</reference>
<evidence type="ECO:0000259" key="14">
    <source>
        <dbReference type="Pfam" id="PF00593"/>
    </source>
</evidence>
<protein>
    <submittedName>
        <fullName evidence="16">Colicin I receptor</fullName>
    </submittedName>
</protein>
<dbReference type="KEGG" id="sacz:AOT14_37110"/>
<feature type="region of interest" description="Disordered" evidence="12">
    <location>
        <begin position="224"/>
        <end position="243"/>
    </location>
</feature>
<keyword evidence="2 10" id="KW-0813">Transport</keyword>
<dbReference type="CDD" id="cd01347">
    <property type="entry name" value="ligand_gated_channel"/>
    <property type="match status" value="1"/>
</dbReference>
<evidence type="ECO:0000256" key="10">
    <source>
        <dbReference type="PROSITE-ProRule" id="PRU01360"/>
    </source>
</evidence>
<dbReference type="InterPro" id="IPR036942">
    <property type="entry name" value="Beta-barrel_TonB_sf"/>
</dbReference>
<sequence length="654" mass="71926" precursor="true">MTPRHSRRVSGARTRLSAGIGLASMLAPGIALAAANSAAVPTDLDAVVVTATASERSVERAPASVTVVSGEELRTRPARDVLDAIRDTPGLNIRAVGSLGRRVVSVRGMESRHTLVLVDGERIAATDQVFGLSDLQFGWIPLEAIERVEIVRGPLSSLYGSDALGGVINIITRGPGPQWGGALRTSLGLLPEDDGGRFQQAAAHLAGPLGKTFALAVDGAWQKQQPVPEPDQPRLDQREGQEQATLRARLQWQPAQGQRLAFTAMKSDEDRWYGTRTGAGLFHRQSYDFDRTQVGLGYDGGIGGGQLRLAAQVATIHQRQHNTGGVAPSPEQEAGEASLNGHYGIALGRSHRLTSGFEAREERLEHPSFASGEETARQYALFLQDEWALTGSVDLVYGARVDKHDLFGSEVSPRAYAVWQPAERWTVKGGYSRGFKAPMLKQISPDYRFDGPHSFIGNPGLQPEKSDNLELSIGYTGQRHWWRATAFRNTVEDLIDSVCLERCTLPLRRLYRYENVDDARIRGAELEAGVELPANLRLAGNYSYNDARDEADDRRLAERPLQSGNARLGWSSDDRGWQLELRYDHVGRQLTAASVPQEQPSYGLWGASMKRRLPGRVDLQLGVENLADHRVEEHGIYNYRERGRYLYAMLGIGF</sequence>
<dbReference type="Pfam" id="PF00593">
    <property type="entry name" value="TonB_dep_Rec_b-barrel"/>
    <property type="match status" value="1"/>
</dbReference>
<dbReference type="InterPro" id="IPR012910">
    <property type="entry name" value="Plug_dom"/>
</dbReference>
<feature type="signal peptide" evidence="13">
    <location>
        <begin position="1"/>
        <end position="33"/>
    </location>
</feature>
<feature type="compositionally biased region" description="Basic and acidic residues" evidence="12">
    <location>
        <begin position="231"/>
        <end position="241"/>
    </location>
</feature>
<evidence type="ECO:0000256" key="11">
    <source>
        <dbReference type="RuleBase" id="RU003357"/>
    </source>
</evidence>
<keyword evidence="8 10" id="KW-0472">Membrane</keyword>
<keyword evidence="3 10" id="KW-1134">Transmembrane beta strand</keyword>
<comment type="subcellular location">
    <subcellularLocation>
        <location evidence="1 10">Cell outer membrane</location>
        <topology evidence="1 10">Multi-pass membrane protein</topology>
    </subcellularLocation>
</comment>
<evidence type="ECO:0000256" key="3">
    <source>
        <dbReference type="ARBA" id="ARBA00022452"/>
    </source>
</evidence>
<evidence type="ECO:0000256" key="9">
    <source>
        <dbReference type="ARBA" id="ARBA00023237"/>
    </source>
</evidence>
<accession>A0A0S1B4R6</accession>
<evidence type="ECO:0000313" key="17">
    <source>
        <dbReference type="Proteomes" id="UP000061010"/>
    </source>
</evidence>
<keyword evidence="4 10" id="KW-0812">Transmembrane</keyword>
<organism evidence="16 17">
    <name type="scientific">Stenotrophomonas acidaminiphila</name>
    <dbReference type="NCBI Taxonomy" id="128780"/>
    <lineage>
        <taxon>Bacteria</taxon>
        <taxon>Pseudomonadati</taxon>
        <taxon>Pseudomonadota</taxon>
        <taxon>Gammaproteobacteria</taxon>
        <taxon>Lysobacterales</taxon>
        <taxon>Lysobacteraceae</taxon>
        <taxon>Stenotrophomonas</taxon>
    </lineage>
</organism>
<feature type="domain" description="TonB-dependent receptor plug" evidence="15">
    <location>
        <begin position="58"/>
        <end position="167"/>
    </location>
</feature>
<keyword evidence="6" id="KW-0406">Ion transport</keyword>
<evidence type="ECO:0000256" key="1">
    <source>
        <dbReference type="ARBA" id="ARBA00004571"/>
    </source>
</evidence>
<dbReference type="PATRIC" id="fig|128780.6.peg.3758"/>
<keyword evidence="9 10" id="KW-0998">Cell outer membrane</keyword>
<dbReference type="GO" id="GO:0015344">
    <property type="term" value="F:siderophore uptake transmembrane transporter activity"/>
    <property type="evidence" value="ECO:0007669"/>
    <property type="project" value="TreeGrafter"/>
</dbReference>
<evidence type="ECO:0000256" key="5">
    <source>
        <dbReference type="ARBA" id="ARBA00022729"/>
    </source>
</evidence>
<keyword evidence="5 13" id="KW-0732">Signal</keyword>
<dbReference type="PANTHER" id="PTHR30069:SF53">
    <property type="entry name" value="COLICIN I RECEPTOR-RELATED"/>
    <property type="match status" value="1"/>
</dbReference>
<evidence type="ECO:0000256" key="4">
    <source>
        <dbReference type="ARBA" id="ARBA00022692"/>
    </source>
</evidence>
<keyword evidence="16" id="KW-0675">Receptor</keyword>
<evidence type="ECO:0000313" key="16">
    <source>
        <dbReference type="EMBL" id="ALJ30041.1"/>
    </source>
</evidence>
<evidence type="ECO:0000256" key="12">
    <source>
        <dbReference type="SAM" id="MobiDB-lite"/>
    </source>
</evidence>